<dbReference type="Pfam" id="PF01497">
    <property type="entry name" value="Peripla_BP_2"/>
    <property type="match status" value="1"/>
</dbReference>
<keyword evidence="3" id="KW-1185">Reference proteome</keyword>
<dbReference type="InParanoid" id="Q8TM89"/>
<dbReference type="InterPro" id="IPR002491">
    <property type="entry name" value="ABC_transptr_periplasmic_BD"/>
</dbReference>
<dbReference type="Proteomes" id="UP000002487">
    <property type="component" value="Chromosome"/>
</dbReference>
<dbReference type="KEGG" id="mac:MA_2777"/>
<evidence type="ECO:0000313" key="2">
    <source>
        <dbReference type="EMBL" id="AAM06155.1"/>
    </source>
</evidence>
<dbReference type="STRING" id="188937.MA_2777"/>
<reference evidence="2 3" key="1">
    <citation type="journal article" date="2002" name="Genome Res.">
        <title>The genome of Methanosarcina acetivorans reveals extensive metabolic and physiological diversity.</title>
        <authorList>
            <person name="Galagan J.E."/>
            <person name="Nusbaum C."/>
            <person name="Roy A."/>
            <person name="Endrizzi M.G."/>
            <person name="Macdonald P."/>
            <person name="FitzHugh W."/>
            <person name="Calvo S."/>
            <person name="Engels R."/>
            <person name="Smirnov S."/>
            <person name="Atnoor D."/>
            <person name="Brown A."/>
            <person name="Allen N."/>
            <person name="Naylor J."/>
            <person name="Stange-Thomann N."/>
            <person name="DeArellano K."/>
            <person name="Johnson R."/>
            <person name="Linton L."/>
            <person name="McEwan P."/>
            <person name="McKernan K."/>
            <person name="Talamas J."/>
            <person name="Tirrell A."/>
            <person name="Ye W."/>
            <person name="Zimmer A."/>
            <person name="Barber R.D."/>
            <person name="Cann I."/>
            <person name="Graham D.E."/>
            <person name="Grahame D.A."/>
            <person name="Guss A."/>
            <person name="Hedderich R."/>
            <person name="Ingram-Smith C."/>
            <person name="Kuettner C.H."/>
            <person name="Krzycki J.A."/>
            <person name="Leigh J.A."/>
            <person name="Li W."/>
            <person name="Liu J."/>
            <person name="Mukhopadhyay B."/>
            <person name="Reeve J.N."/>
            <person name="Smith K."/>
            <person name="Springer T.A."/>
            <person name="Umayam L.A."/>
            <person name="White O."/>
            <person name="White R.H."/>
            <person name="de Macario E.C."/>
            <person name="Ferry J.G."/>
            <person name="Jarrell K.F."/>
            <person name="Jing H."/>
            <person name="Macario A.J.L."/>
            <person name="Paulsen I."/>
            <person name="Pritchett M."/>
            <person name="Sowers K.R."/>
            <person name="Swanson R.V."/>
            <person name="Zinder S.H."/>
            <person name="Lander E."/>
            <person name="Metcalf W.W."/>
            <person name="Birren B."/>
        </authorList>
    </citation>
    <scope>NUCLEOTIDE SEQUENCE [LARGE SCALE GENOMIC DNA]</scope>
    <source>
        <strain evidence="3">ATCC 35395 / DSM 2834 / JCM 12185 / C2A</strain>
    </source>
</reference>
<dbReference type="HOGENOM" id="CLU_038034_13_4_2"/>
<organism evidence="2 3">
    <name type="scientific">Methanosarcina acetivorans (strain ATCC 35395 / DSM 2834 / JCM 12185 / C2A)</name>
    <dbReference type="NCBI Taxonomy" id="188937"/>
    <lineage>
        <taxon>Archaea</taxon>
        <taxon>Methanobacteriati</taxon>
        <taxon>Methanobacteriota</taxon>
        <taxon>Stenosarchaea group</taxon>
        <taxon>Methanomicrobia</taxon>
        <taxon>Methanosarcinales</taxon>
        <taxon>Methanosarcinaceae</taxon>
        <taxon>Methanosarcina</taxon>
    </lineage>
</organism>
<dbReference type="PROSITE" id="PS51257">
    <property type="entry name" value="PROKAR_LIPOPROTEIN"/>
    <property type="match status" value="1"/>
</dbReference>
<dbReference type="AlphaFoldDB" id="Q8TM89"/>
<proteinExistence type="predicted"/>
<dbReference type="EnsemblBacteria" id="AAM06155">
    <property type="protein sequence ID" value="AAM06155"/>
    <property type="gene ID" value="MA_2777"/>
</dbReference>
<evidence type="ECO:0000313" key="3">
    <source>
        <dbReference type="Proteomes" id="UP000002487"/>
    </source>
</evidence>
<accession>Q8TM89</accession>
<dbReference type="InterPro" id="IPR050902">
    <property type="entry name" value="ABC_Transporter_SBP"/>
</dbReference>
<dbReference type="PROSITE" id="PS50983">
    <property type="entry name" value="FE_B12_PBP"/>
    <property type="match status" value="1"/>
</dbReference>
<evidence type="ECO:0000259" key="1">
    <source>
        <dbReference type="PROSITE" id="PS50983"/>
    </source>
</evidence>
<gene>
    <name evidence="2" type="ordered locus">MA_2777</name>
</gene>
<dbReference type="SUPFAM" id="SSF53807">
    <property type="entry name" value="Helical backbone' metal receptor"/>
    <property type="match status" value="1"/>
</dbReference>
<sequence length="413" mass="45796">MGGERMQQRSLIILGLILLFATAVAGCTQSPMQTVEEKTITDDEYRIVIDSRGVEVKVPVNIERTVTVSDGLVEEVMVVLGVNDTLIGLGSKGLQYEGDFTYPTDNGTNVTVSGGKHVALALSPDLKDLPLVVDYGVAMNYETLASLEPDVVIIRMGSSAFLSSEDERAQKSIQTIESLGIPLVVLYSPNCYDNSNPTAISDEIHIIGQVFGKEKEADRIASCLESRQELIKERTQNISDEEKPDVLVFGLSPMHRTQTSAGIAWGLKTTESYMIEDVINAKNAFRSDLGSFEVISTEQVLAIDPDIIVIGTAAHYAPPEELYEAPYYKNLHELQAVKNRRVVSLPYSPRNSEKRLEYPIDLMVIAKAAYPEKFADIDLNEWVLSFYQEVYGVDRETAIQLRSAQLMDWCLET</sequence>
<feature type="domain" description="Fe/B12 periplasmic-binding" evidence="1">
    <location>
        <begin position="65"/>
        <end position="373"/>
    </location>
</feature>
<dbReference type="PANTHER" id="PTHR30535">
    <property type="entry name" value="VITAMIN B12-BINDING PROTEIN"/>
    <property type="match status" value="1"/>
</dbReference>
<dbReference type="PhylomeDB" id="Q8TM89"/>
<protein>
    <submittedName>
        <fullName evidence="2">Iron(III) ABC transporter, solute-binding protein</fullName>
    </submittedName>
</protein>
<dbReference type="Gene3D" id="3.40.50.1980">
    <property type="entry name" value="Nitrogenase molybdenum iron protein domain"/>
    <property type="match status" value="2"/>
</dbReference>
<dbReference type="PANTHER" id="PTHR30535:SF34">
    <property type="entry name" value="MOLYBDATE-BINDING PROTEIN MOLA"/>
    <property type="match status" value="1"/>
</dbReference>
<name>Q8TM89_METAC</name>
<dbReference type="EMBL" id="AE010299">
    <property type="protein sequence ID" value="AAM06155.1"/>
    <property type="molecule type" value="Genomic_DNA"/>
</dbReference>